<dbReference type="InterPro" id="IPR011330">
    <property type="entry name" value="Glyco_hydro/deAcase_b/a-brl"/>
</dbReference>
<feature type="compositionally biased region" description="Basic and acidic residues" evidence="1">
    <location>
        <begin position="92"/>
        <end position="107"/>
    </location>
</feature>
<dbReference type="AlphaFoldDB" id="A0A9E8LSY2"/>
<name>A0A9E8LSY2_9BACI</name>
<feature type="domain" description="NodB homology" evidence="2">
    <location>
        <begin position="114"/>
        <end position="307"/>
    </location>
</feature>
<dbReference type="GO" id="GO:0005975">
    <property type="term" value="P:carbohydrate metabolic process"/>
    <property type="evidence" value="ECO:0007669"/>
    <property type="project" value="InterPro"/>
</dbReference>
<evidence type="ECO:0000313" key="4">
    <source>
        <dbReference type="Proteomes" id="UP001164718"/>
    </source>
</evidence>
<dbReference type="Proteomes" id="UP001164718">
    <property type="component" value="Chromosome"/>
</dbReference>
<dbReference type="InterPro" id="IPR050248">
    <property type="entry name" value="Polysacc_deacetylase_ArnD"/>
</dbReference>
<reference evidence="3" key="1">
    <citation type="submission" date="2022-09" db="EMBL/GenBank/DDBJ databases">
        <title>Complete Genomes of Fervidibacillus albus and Fervidibacillus halotolerans isolated from tidal flat sediments.</title>
        <authorList>
            <person name="Kwon K.K."/>
            <person name="Yang S.-H."/>
            <person name="Park M.J."/>
            <person name="Oh H.-M."/>
        </authorList>
    </citation>
    <scope>NUCLEOTIDE SEQUENCE</scope>
    <source>
        <strain evidence="3">MEBiC13591</strain>
    </source>
</reference>
<organism evidence="3 4">
    <name type="scientific">Fervidibacillus albus</name>
    <dbReference type="NCBI Taxonomy" id="2980026"/>
    <lineage>
        <taxon>Bacteria</taxon>
        <taxon>Bacillati</taxon>
        <taxon>Bacillota</taxon>
        <taxon>Bacilli</taxon>
        <taxon>Bacillales</taxon>
        <taxon>Bacillaceae</taxon>
        <taxon>Fervidibacillus</taxon>
    </lineage>
</organism>
<dbReference type="Gene3D" id="1.20.5.1000">
    <property type="entry name" value="arf6 gtpase in complex with a specific effector, jip4"/>
    <property type="match status" value="1"/>
</dbReference>
<keyword evidence="4" id="KW-1185">Reference proteome</keyword>
<dbReference type="KEGG" id="faf:OE104_10140"/>
<dbReference type="PROSITE" id="PS51677">
    <property type="entry name" value="NODB"/>
    <property type="match status" value="1"/>
</dbReference>
<dbReference type="SUPFAM" id="SSF90257">
    <property type="entry name" value="Myosin rod fragments"/>
    <property type="match status" value="1"/>
</dbReference>
<accession>A0A9E8LSY2</accession>
<feature type="region of interest" description="Disordered" evidence="1">
    <location>
        <begin position="82"/>
        <end position="107"/>
    </location>
</feature>
<evidence type="ECO:0000256" key="1">
    <source>
        <dbReference type="SAM" id="MobiDB-lite"/>
    </source>
</evidence>
<protein>
    <submittedName>
        <fullName evidence="3">Polysaccharide deacetylase family protein</fullName>
    </submittedName>
</protein>
<dbReference type="InterPro" id="IPR002509">
    <property type="entry name" value="NODB_dom"/>
</dbReference>
<evidence type="ECO:0000259" key="2">
    <source>
        <dbReference type="PROSITE" id="PS51677"/>
    </source>
</evidence>
<gene>
    <name evidence="3" type="ORF">OE104_10140</name>
</gene>
<sequence length="319" mass="36336">MKTRFLLIVSFLFLSMSVTFFILGQDILALKHSSEVAMNTIETLQQENEEIQHTLVDLEKEKADLITEMEKLTKEKAELEDKVNDLSSQKTETADVQKKTNAEKQTEADKKSKKIAYLTFDDGPSKNTEKILGILREKNVKATFFVNGYPSKKDLYKQIVNDGHTLGNHTYSHNYSKVYSSVDEFFKDMNKLNDFLEEVTGVRPSIVRFPGGSNNTISHQYGGTKIMNKIVSKVVESGYQYFDWNVSSRDAEKRTQDKNVIIHSVLEGAKYKNKAVILLHDLDPKTTTVEALPEIIDELTKQGFVFDALDENSYAPHFL</sequence>
<dbReference type="CDD" id="cd10944">
    <property type="entry name" value="CE4_SmPgdA_like"/>
    <property type="match status" value="1"/>
</dbReference>
<dbReference type="Pfam" id="PF01522">
    <property type="entry name" value="Polysacc_deac_1"/>
    <property type="match status" value="1"/>
</dbReference>
<dbReference type="PANTHER" id="PTHR10587">
    <property type="entry name" value="GLYCOSYL TRANSFERASE-RELATED"/>
    <property type="match status" value="1"/>
</dbReference>
<dbReference type="SUPFAM" id="SSF88713">
    <property type="entry name" value="Glycoside hydrolase/deacetylase"/>
    <property type="match status" value="1"/>
</dbReference>
<evidence type="ECO:0000313" key="3">
    <source>
        <dbReference type="EMBL" id="WAA08961.1"/>
    </source>
</evidence>
<dbReference type="EMBL" id="CP106878">
    <property type="protein sequence ID" value="WAA08961.1"/>
    <property type="molecule type" value="Genomic_DNA"/>
</dbReference>
<proteinExistence type="predicted"/>
<dbReference type="PANTHER" id="PTHR10587:SF125">
    <property type="entry name" value="POLYSACCHARIDE DEACETYLASE YHEN-RELATED"/>
    <property type="match status" value="1"/>
</dbReference>
<dbReference type="GO" id="GO:0016810">
    <property type="term" value="F:hydrolase activity, acting on carbon-nitrogen (but not peptide) bonds"/>
    <property type="evidence" value="ECO:0007669"/>
    <property type="project" value="InterPro"/>
</dbReference>
<dbReference type="Gene3D" id="3.20.20.370">
    <property type="entry name" value="Glycoside hydrolase/deacetylase"/>
    <property type="match status" value="1"/>
</dbReference>
<dbReference type="RefSeq" id="WP_275416745.1">
    <property type="nucleotide sequence ID" value="NZ_CP106878.1"/>
</dbReference>